<sequence>MPSYATSLFLCNGAKTLFRNKDHWTLDQVVYLDMASAVLNGLVIFPWKRTFYVLDIKTWRSFAVDAPPFHLTQKVPDRFRHSFCLTE</sequence>
<gene>
    <name evidence="1" type="ORF">B5M09_007185</name>
</gene>
<dbReference type="AlphaFoldDB" id="A0A3R7WHM8"/>
<keyword evidence="2" id="KW-1185">Reference proteome</keyword>
<accession>A0A3R7WHM8</accession>
<name>A0A3R7WHM8_APHAT</name>
<reference evidence="1" key="1">
    <citation type="submission" date="2018-07" db="EMBL/GenBank/DDBJ databases">
        <title>Annotation of Aphanomyces astaci genome assembly.</title>
        <authorList>
            <person name="Studholme D.J."/>
        </authorList>
    </citation>
    <scope>NUCLEOTIDE SEQUENCE [LARGE SCALE GENOMIC DNA]</scope>
    <source>
        <strain evidence="1">Pc</strain>
    </source>
</reference>
<protein>
    <submittedName>
        <fullName evidence="1">Uncharacterized protein</fullName>
    </submittedName>
</protein>
<evidence type="ECO:0000313" key="1">
    <source>
        <dbReference type="EMBL" id="RQM25821.1"/>
    </source>
</evidence>
<organism evidence="1 2">
    <name type="scientific">Aphanomyces astaci</name>
    <name type="common">Crayfish plague agent</name>
    <dbReference type="NCBI Taxonomy" id="112090"/>
    <lineage>
        <taxon>Eukaryota</taxon>
        <taxon>Sar</taxon>
        <taxon>Stramenopiles</taxon>
        <taxon>Oomycota</taxon>
        <taxon>Saprolegniomycetes</taxon>
        <taxon>Saprolegniales</taxon>
        <taxon>Verrucalvaceae</taxon>
        <taxon>Aphanomyces</taxon>
    </lineage>
</organism>
<comment type="caution">
    <text evidence="1">The sequence shown here is derived from an EMBL/GenBank/DDBJ whole genome shotgun (WGS) entry which is preliminary data.</text>
</comment>
<evidence type="ECO:0000313" key="2">
    <source>
        <dbReference type="Proteomes" id="UP000284702"/>
    </source>
</evidence>
<dbReference type="Proteomes" id="UP000284702">
    <property type="component" value="Unassembled WGS sequence"/>
</dbReference>
<dbReference type="EMBL" id="MZMZ02002437">
    <property type="protein sequence ID" value="RQM25821.1"/>
    <property type="molecule type" value="Genomic_DNA"/>
</dbReference>
<proteinExistence type="predicted"/>